<name>A0A7M2RJC4_9FIRM</name>
<dbReference type="InterPro" id="IPR007739">
    <property type="entry name" value="RgpF"/>
</dbReference>
<organism evidence="1 2">
    <name type="scientific">Blautia liquoris</name>
    <dbReference type="NCBI Taxonomy" id="2779518"/>
    <lineage>
        <taxon>Bacteria</taxon>
        <taxon>Bacillati</taxon>
        <taxon>Bacillota</taxon>
        <taxon>Clostridia</taxon>
        <taxon>Lachnospirales</taxon>
        <taxon>Lachnospiraceae</taxon>
        <taxon>Blautia</taxon>
    </lineage>
</organism>
<dbReference type="Proteomes" id="UP000593601">
    <property type="component" value="Chromosome"/>
</dbReference>
<accession>A0A7M2RJC4</accession>
<keyword evidence="2" id="KW-1185">Reference proteome</keyword>
<dbReference type="EMBL" id="CP063304">
    <property type="protein sequence ID" value="QOV20094.1"/>
    <property type="molecule type" value="Genomic_DNA"/>
</dbReference>
<proteinExistence type="predicted"/>
<evidence type="ECO:0000313" key="2">
    <source>
        <dbReference type="Proteomes" id="UP000593601"/>
    </source>
</evidence>
<sequence>MNIDNRLLIYFFFDADGVVDDYNIYMLQDMMKSCQHLFVISNGKLTKEGYEKFSKLADCIVERNNTGFDVGAYKEALQTIGWEELSKYDEVILMNYTIMGPVYPFEEMFETMDNKQDLDFWGITKYHEVRVDPYGKIKCGYLREHIQSHFIAVRNKMLTSDDFYEYWEKMPPIKSYGDSVAYHESYFTHHFAKKGFKWDVYVNTDDMKKFTEYPLLKAPKKLIEEKRCPIFKRRSFNHDYIDFINTTIGEPTYELMEYLKNSTNYDVNLIWNNILRCCNQAKIKECLQLNYVIPSKISPDISGILEKRRIALVLHLYYEELLEESFQYASSMPAEADVYITVGNKRMKELVEKRFDSLECRNLKVMQIPNRGRDVGSVLVAVNPDILQYDYVCFAHDKKVTQLKPECKGASWAYLCFESVLKNKDHVNNVIQLFEDNPRLGLLTPTPPNHAEYFPTMGNEWAGNFKNTKKLAEQLDIHVPMSSDQPPISALGCFFWYRPKAMIKLYARNFSYEDFPEEPMKKTDGTILHAVERLYSFAVQDAGYYPAWCFSDNVASMEITNLYYMLRGMNMAMMNGGLAGTFVDVVNEMKRRGPAMRSLSDLHNELMGLYGSGASAKSSFDGMMHLYYSEGEGFNERSSEICRASFRKNRFEVEFEIPDDNSIIEQLRFDPGEEGMIILKKMYAFIEYEDGHHDIIEMETCDSNGFSFDNKILFINQDPQVYIQCGTESRAISIMIKGELDKDVTPDIVERAINQRLPMMTPKLYFDTGNGINETDALHVVNRGNAERIEASFTFNQPIAIKMFRFDPCEQGMFIVQDPEINIIYSDDSSENLQLSDLSTNGYRIENNIFYLNEDPQMSWTNRKGQAVKQVWVSMNVSQEFDASVMDEILSRKESLVSFAKKHLK</sequence>
<evidence type="ECO:0000313" key="1">
    <source>
        <dbReference type="EMBL" id="QOV20094.1"/>
    </source>
</evidence>
<dbReference type="RefSeq" id="WP_193736414.1">
    <property type="nucleotide sequence ID" value="NZ_CP063304.1"/>
</dbReference>
<reference evidence="1 2" key="1">
    <citation type="submission" date="2020-10" db="EMBL/GenBank/DDBJ databases">
        <title>Blautia liquoris sp.nov., isolated from the mud in a fermentation cellar used for the production of Chinese strong-flavoured liquor.</title>
        <authorList>
            <person name="Lu L."/>
        </authorList>
    </citation>
    <scope>NUCLEOTIDE SEQUENCE [LARGE SCALE GENOMIC DNA]</scope>
    <source>
        <strain evidence="1 2">LZLJ-3</strain>
    </source>
</reference>
<dbReference type="AlphaFoldDB" id="A0A7M2RJC4"/>
<protein>
    <submittedName>
        <fullName evidence="1">Rhamnan synthesis F family protein</fullName>
    </submittedName>
</protein>
<gene>
    <name evidence="1" type="ORF">INP51_03845</name>
</gene>
<dbReference type="Pfam" id="PF05045">
    <property type="entry name" value="RgpF"/>
    <property type="match status" value="1"/>
</dbReference>
<dbReference type="KEGG" id="bliq:INP51_03845"/>